<accession>A0ABV9U9B6</accession>
<reference evidence="3" key="1">
    <citation type="journal article" date="2019" name="Int. J. Syst. Evol. Microbiol.">
        <title>The Global Catalogue of Microorganisms (GCM) 10K type strain sequencing project: providing services to taxonomists for standard genome sequencing and annotation.</title>
        <authorList>
            <consortium name="The Broad Institute Genomics Platform"/>
            <consortium name="The Broad Institute Genome Sequencing Center for Infectious Disease"/>
            <person name="Wu L."/>
            <person name="Ma J."/>
        </authorList>
    </citation>
    <scope>NUCLEOTIDE SEQUENCE [LARGE SCALE GENOMIC DNA]</scope>
    <source>
        <strain evidence="3">KLKA75</strain>
    </source>
</reference>
<keyword evidence="3" id="KW-1185">Reference proteome</keyword>
<evidence type="ECO:0000256" key="1">
    <source>
        <dbReference type="SAM" id="SignalP"/>
    </source>
</evidence>
<dbReference type="Proteomes" id="UP001595872">
    <property type="component" value="Unassembled WGS sequence"/>
</dbReference>
<name>A0ABV9U9B6_9ACTN</name>
<feature type="signal peptide" evidence="1">
    <location>
        <begin position="1"/>
        <end position="27"/>
    </location>
</feature>
<evidence type="ECO:0000313" key="2">
    <source>
        <dbReference type="EMBL" id="MFC4911557.1"/>
    </source>
</evidence>
<sequence length="136" mass="13912">MRAWGKPAVLALAAAASVGLSASPASAAAKVSSFSVPYGTSSVKGTVTWYADRAVFASTEVAGDGCHVFAYVVGGSSPEQTVRNISCNSTTKRSITVKVTSPNVALVELFSFDLSGVSSSCYPSRTACDKPVVVKP</sequence>
<evidence type="ECO:0008006" key="4">
    <source>
        <dbReference type="Google" id="ProtNLM"/>
    </source>
</evidence>
<feature type="chain" id="PRO_5046871419" description="Secreted protein" evidence="1">
    <location>
        <begin position="28"/>
        <end position="136"/>
    </location>
</feature>
<evidence type="ECO:0000313" key="3">
    <source>
        <dbReference type="Proteomes" id="UP001595872"/>
    </source>
</evidence>
<protein>
    <recommendedName>
        <fullName evidence="4">Secreted protein</fullName>
    </recommendedName>
</protein>
<dbReference type="EMBL" id="JBHSIT010000009">
    <property type="protein sequence ID" value="MFC4911557.1"/>
    <property type="molecule type" value="Genomic_DNA"/>
</dbReference>
<proteinExistence type="predicted"/>
<organism evidence="2 3">
    <name type="scientific">Actinomadura gamaensis</name>
    <dbReference type="NCBI Taxonomy" id="1763541"/>
    <lineage>
        <taxon>Bacteria</taxon>
        <taxon>Bacillati</taxon>
        <taxon>Actinomycetota</taxon>
        <taxon>Actinomycetes</taxon>
        <taxon>Streptosporangiales</taxon>
        <taxon>Thermomonosporaceae</taxon>
        <taxon>Actinomadura</taxon>
    </lineage>
</organism>
<keyword evidence="1" id="KW-0732">Signal</keyword>
<dbReference type="RefSeq" id="WP_378260577.1">
    <property type="nucleotide sequence ID" value="NZ_JBHSIT010000009.1"/>
</dbReference>
<comment type="caution">
    <text evidence="2">The sequence shown here is derived from an EMBL/GenBank/DDBJ whole genome shotgun (WGS) entry which is preliminary data.</text>
</comment>
<gene>
    <name evidence="2" type="ORF">ACFPCY_29935</name>
</gene>